<dbReference type="Pfam" id="PF00395">
    <property type="entry name" value="SLH"/>
    <property type="match status" value="3"/>
</dbReference>
<name>A0ABS2HFH7_9BACL</name>
<proteinExistence type="predicted"/>
<dbReference type="Gene3D" id="2.60.40.1220">
    <property type="match status" value="2"/>
</dbReference>
<feature type="domain" description="SLH" evidence="2">
    <location>
        <begin position="1218"/>
        <end position="1281"/>
    </location>
</feature>
<dbReference type="InterPro" id="IPR014755">
    <property type="entry name" value="Cu-Rt/internalin_Ig-like"/>
</dbReference>
<dbReference type="PROSITE" id="PS51272">
    <property type="entry name" value="SLH"/>
    <property type="match status" value="3"/>
</dbReference>
<dbReference type="InterPro" id="IPR032812">
    <property type="entry name" value="SbsA_Ig"/>
</dbReference>
<evidence type="ECO:0000313" key="3">
    <source>
        <dbReference type="EMBL" id="MBM6998344.1"/>
    </source>
</evidence>
<organism evidence="3 4">
    <name type="scientific">Paenibacillus rhizolycopersici</name>
    <dbReference type="NCBI Taxonomy" id="2780073"/>
    <lineage>
        <taxon>Bacteria</taxon>
        <taxon>Bacillati</taxon>
        <taxon>Bacillota</taxon>
        <taxon>Bacilli</taxon>
        <taxon>Bacillales</taxon>
        <taxon>Paenibacillaceae</taxon>
        <taxon>Paenibacillus</taxon>
    </lineage>
</organism>
<dbReference type="Pfam" id="PF13205">
    <property type="entry name" value="Big_5"/>
    <property type="match status" value="2"/>
</dbReference>
<gene>
    <name evidence="3" type="ORF">IM700_021970</name>
</gene>
<dbReference type="InterPro" id="IPR051465">
    <property type="entry name" value="Cell_Envelope_Struct_Comp"/>
</dbReference>
<dbReference type="NCBIfam" id="TIGR02059">
    <property type="entry name" value="swm_rep_I"/>
    <property type="match status" value="4"/>
</dbReference>
<dbReference type="InterPro" id="IPR028059">
    <property type="entry name" value="SWM_rpt"/>
</dbReference>
<feature type="domain" description="SLH" evidence="2">
    <location>
        <begin position="1156"/>
        <end position="1217"/>
    </location>
</feature>
<evidence type="ECO:0000259" key="2">
    <source>
        <dbReference type="PROSITE" id="PS51272"/>
    </source>
</evidence>
<sequence>MTNMKRTSIGRRLSLGIVMALIINLLYGMTGVEAAGTFQVSLKQPLNGAKGISVDTSQIQLEFGREVKLAGGTIIVKKENSTDSADVIVTKNITAQDFTINRYDIDLPLGGLQLNTKYQITGEADIFVDANDSSMKSETINLGFTTISQIGSTNPKIDTATDSLLPAAGSTISGSSTSTTLSVTFDKQVIKGTGNIYVKRASTNQSVTTLAVGQPEVVLSNNDKTASFVTNNLMRGERYYVLMDPGTFKDADDHTFEGISLASKWYFNVQGPDVKWDATAPTVPAAGATGVAPTGSIQLNFSRPVYPIAGKIRLELSSTGTLVKEYDVTSAEVSGGGTNKVSLVLPSLSYNTGYAVKVPAGVFEDSDHKVTEEKNWSFTTGNSASTTLVPSFYPTDRSANNAVTVTPVVTFNRNIRLNNMSGVRLYKQGTSSPIEADVYVSLTNPNQLIIDPKNSLQDNSTYYVEITNNAITDLLTGAYYSGLSGTSSWTFQTLTLDKTAPVLQSATMYSNSVIRLMYNETLDSSISLLTSSFTVTVNGEARRLSSVYTSGESAYVTLETGVAVGQKVTISYSGNSLRPIRDVAGNSVVSFTSKDVTNGIDSVLPKPRDGYVSGSTLTLYFSESLKSVSSYAYQQFTVTADGYSKGINSISQSGSTVTLYLSSSVSNGEVIKVSYSPGSYPLQDTRGQNISAFNDYFVRNYSDNKSPEFTSVEGSGNKIVLTYNEALRTTNIPLKSQFSVLVNNLPVYVTNVEVVGNQVLLTLASSFTQTQNVTLSYVSGVGGTADLNGNLAGYIDRQPVTYSLITEGIRSGIVRGDTITVTFTETLTNVSNLPTSEFFVTVDQKVQEIQSASISGDTLTIKLNSVVSGGQTVKLSYMAGASPLLNQTGTRIKNFSEMPLQNLTGTTSGSNTNVDAPSFLTTLNATEYGINGYVMGSTTATITGGKSKQGQVVKQYNLDSSKVADTLKYFGNSYINNRLAVFEVPSTEKAAQVVIPMGGLMEFYNSGKTGSFGVRYGNTLYELPVEKIPFSEIAQSLRVNSPNNVNLMIQLEPVLRNQLFKVSSGKVTLTQLIDPIQIDVSVFSGSSSINSVGIEPEGRIHLRLTGQASIASQASMINYDLGTNTALHLPSTATSSGTSLLFDGTTKGNSLVGLAIGYSNYGDTTRHWAKNDIIELSNKLIVEPRSNAGSNFEPDKSITRAEFAVFIAKGLGLAGDEANARRFPDVSSGTTAAFIGAAAKAGIINGNADGTFKPNSNITREQMALMMVRAMEYAGYDTSMNGASTATLTKFKDAAKIQSKDTVAKAVKEGIIQGVTTNTFQPQGNATRAQAAVMLKRVLDKLNYI</sequence>
<keyword evidence="1" id="KW-0732">Signal</keyword>
<dbReference type="InterPro" id="IPR001119">
    <property type="entry name" value="SLH_dom"/>
</dbReference>
<dbReference type="PANTHER" id="PTHR43308">
    <property type="entry name" value="OUTER MEMBRANE PROTEIN ALPHA-RELATED"/>
    <property type="match status" value="1"/>
</dbReference>
<dbReference type="InterPro" id="IPR011801">
    <property type="entry name" value="Swm_rep_I_cyn"/>
</dbReference>
<evidence type="ECO:0000256" key="1">
    <source>
        <dbReference type="ARBA" id="ARBA00022729"/>
    </source>
</evidence>
<dbReference type="Pfam" id="PF13753">
    <property type="entry name" value="SWM_repeat"/>
    <property type="match status" value="4"/>
</dbReference>
<reference evidence="3 4" key="1">
    <citation type="submission" date="2021-01" db="EMBL/GenBank/DDBJ databases">
        <title>Paenibacillus sp.nov. isolated from the rhizosphere soil of tomato plant.</title>
        <authorList>
            <person name="Thin K.K."/>
            <person name="Zhang X."/>
            <person name="He S."/>
        </authorList>
    </citation>
    <scope>NUCLEOTIDE SEQUENCE [LARGE SCALE GENOMIC DNA]</scope>
    <source>
        <strain evidence="3 4">DXFW5</strain>
    </source>
</reference>
<dbReference type="PANTHER" id="PTHR43308:SF5">
    <property type="entry name" value="S-LAYER PROTEIN _ PEPTIDOGLYCAN ENDO-BETA-N-ACETYLGLUCOSAMINIDASE"/>
    <property type="match status" value="1"/>
</dbReference>
<accession>A0ABS2HFH7</accession>
<comment type="caution">
    <text evidence="3">The sequence shown here is derived from an EMBL/GenBank/DDBJ whole genome shotgun (WGS) entry which is preliminary data.</text>
</comment>
<dbReference type="EMBL" id="JADCNN020000034">
    <property type="protein sequence ID" value="MBM6998344.1"/>
    <property type="molecule type" value="Genomic_DNA"/>
</dbReference>
<feature type="domain" description="SLH" evidence="2">
    <location>
        <begin position="1286"/>
        <end position="1345"/>
    </location>
</feature>
<keyword evidence="4" id="KW-1185">Reference proteome</keyword>
<evidence type="ECO:0000313" key="4">
    <source>
        <dbReference type="Proteomes" id="UP001516620"/>
    </source>
</evidence>
<dbReference type="Proteomes" id="UP001516620">
    <property type="component" value="Unassembled WGS sequence"/>
</dbReference>
<protein>
    <submittedName>
        <fullName evidence="3">Ig-like domain-containing protein</fullName>
    </submittedName>
</protein>